<reference evidence="10" key="1">
    <citation type="submission" date="2021-04" db="EMBL/GenBank/DDBJ databases">
        <authorList>
            <person name="Rodrigo-Torres L."/>
            <person name="Arahal R. D."/>
            <person name="Lucena T."/>
        </authorList>
    </citation>
    <scope>NUCLEOTIDE SEQUENCE</scope>
    <source>
        <strain evidence="10">AS29M-1</strain>
    </source>
</reference>
<dbReference type="AlphaFoldDB" id="A0A916JK86"/>
<dbReference type="SUPFAM" id="SSF140356">
    <property type="entry name" value="PPK N-terminal domain-like"/>
    <property type="match status" value="1"/>
</dbReference>
<keyword evidence="2 7" id="KW-0808">Transferase</keyword>
<dbReference type="InterPro" id="IPR036830">
    <property type="entry name" value="PP_kinase_middle_dom_sf"/>
</dbReference>
<dbReference type="InterPro" id="IPR003414">
    <property type="entry name" value="PP_kinase"/>
</dbReference>
<feature type="binding site" evidence="7">
    <location>
        <position position="474"/>
    </location>
    <ligand>
        <name>ATP</name>
        <dbReference type="ChEBI" id="CHEBI:30616"/>
    </ligand>
</feature>
<feature type="active site" description="Phosphohistidine intermediate" evidence="7">
    <location>
        <position position="441"/>
    </location>
</feature>
<dbReference type="PANTHER" id="PTHR30218">
    <property type="entry name" value="POLYPHOSPHATE KINASE"/>
    <property type="match status" value="1"/>
</dbReference>
<dbReference type="GO" id="GO:0008976">
    <property type="term" value="F:polyphosphate kinase activity"/>
    <property type="evidence" value="ECO:0007669"/>
    <property type="project" value="UniProtKB-UniRule"/>
</dbReference>
<accession>A0A916JK86</accession>
<keyword evidence="11" id="KW-1185">Reference proteome</keyword>
<keyword evidence="1 7" id="KW-0597">Phosphoprotein</keyword>
<dbReference type="SUPFAM" id="SSF56024">
    <property type="entry name" value="Phospholipase D/nuclease"/>
    <property type="match status" value="2"/>
</dbReference>
<evidence type="ECO:0000259" key="9">
    <source>
        <dbReference type="PROSITE" id="PS50035"/>
    </source>
</evidence>
<keyword evidence="6 7" id="KW-0460">Magnesium</keyword>
<evidence type="ECO:0000256" key="7">
    <source>
        <dbReference type="HAMAP-Rule" id="MF_00347"/>
    </source>
</evidence>
<name>A0A916JK86_9FLAO</name>
<dbReference type="SUPFAM" id="SSF143724">
    <property type="entry name" value="PHP14-like"/>
    <property type="match status" value="1"/>
</dbReference>
<dbReference type="EC" id="2.7.4.1" evidence="7 8"/>
<dbReference type="Pfam" id="PF13090">
    <property type="entry name" value="PP_kinase_C"/>
    <property type="match status" value="1"/>
</dbReference>
<dbReference type="GO" id="GO:0006799">
    <property type="term" value="P:polyphosphate biosynthetic process"/>
    <property type="evidence" value="ECO:0007669"/>
    <property type="project" value="UniProtKB-UniRule"/>
</dbReference>
<comment type="cofactor">
    <cofactor evidence="7">
        <name>Mg(2+)</name>
        <dbReference type="ChEBI" id="CHEBI:18420"/>
    </cofactor>
</comment>
<dbReference type="InterPro" id="IPR025200">
    <property type="entry name" value="PPK_C_dom2"/>
</dbReference>
<keyword evidence="4 7" id="KW-0418">Kinase</keyword>
<keyword evidence="7" id="KW-0479">Metal-binding</keyword>
<organism evidence="10 11">
    <name type="scientific">Parvicella tangerina</name>
    <dbReference type="NCBI Taxonomy" id="2829795"/>
    <lineage>
        <taxon>Bacteria</taxon>
        <taxon>Pseudomonadati</taxon>
        <taxon>Bacteroidota</taxon>
        <taxon>Flavobacteriia</taxon>
        <taxon>Flavobacteriales</taxon>
        <taxon>Parvicellaceae</taxon>
        <taxon>Parvicella</taxon>
    </lineage>
</organism>
<evidence type="ECO:0000256" key="5">
    <source>
        <dbReference type="ARBA" id="ARBA00022840"/>
    </source>
</evidence>
<gene>
    <name evidence="7 10" type="primary">ppk</name>
    <name evidence="10" type="ORF">CRYO30217_00710</name>
</gene>
<dbReference type="InterPro" id="IPR036832">
    <property type="entry name" value="PPK_N_dom_sf"/>
</dbReference>
<evidence type="ECO:0000313" key="10">
    <source>
        <dbReference type="EMBL" id="CAG5078570.1"/>
    </source>
</evidence>
<dbReference type="GO" id="GO:0009358">
    <property type="term" value="C:polyphosphate kinase complex"/>
    <property type="evidence" value="ECO:0007669"/>
    <property type="project" value="InterPro"/>
</dbReference>
<comment type="catalytic activity">
    <reaction evidence="7 8">
        <text>[phosphate](n) + ATP = [phosphate](n+1) + ADP</text>
        <dbReference type="Rhea" id="RHEA:19573"/>
        <dbReference type="Rhea" id="RHEA-COMP:9859"/>
        <dbReference type="Rhea" id="RHEA-COMP:14280"/>
        <dbReference type="ChEBI" id="CHEBI:16838"/>
        <dbReference type="ChEBI" id="CHEBI:30616"/>
        <dbReference type="ChEBI" id="CHEBI:456216"/>
        <dbReference type="EC" id="2.7.4.1"/>
    </reaction>
</comment>
<dbReference type="Gene3D" id="3.30.870.10">
    <property type="entry name" value="Endonuclease Chain A"/>
    <property type="match status" value="2"/>
</dbReference>
<proteinExistence type="inferred from homology"/>
<dbReference type="Gene3D" id="3.30.1840.10">
    <property type="entry name" value="Polyphosphate kinase middle domain"/>
    <property type="match status" value="1"/>
</dbReference>
<dbReference type="Gene3D" id="1.20.58.310">
    <property type="entry name" value="Polyphosphate kinase N-terminal domain"/>
    <property type="match status" value="1"/>
</dbReference>
<dbReference type="GO" id="GO:0005524">
    <property type="term" value="F:ATP binding"/>
    <property type="evidence" value="ECO:0007669"/>
    <property type="project" value="UniProtKB-KW"/>
</dbReference>
<dbReference type="InterPro" id="IPR001736">
    <property type="entry name" value="PLipase_D/transphosphatidylase"/>
</dbReference>
<evidence type="ECO:0000256" key="3">
    <source>
        <dbReference type="ARBA" id="ARBA00022741"/>
    </source>
</evidence>
<evidence type="ECO:0000256" key="1">
    <source>
        <dbReference type="ARBA" id="ARBA00022553"/>
    </source>
</evidence>
<dbReference type="RefSeq" id="WP_258540938.1">
    <property type="nucleotide sequence ID" value="NZ_OU015584.1"/>
</dbReference>
<evidence type="ECO:0000256" key="4">
    <source>
        <dbReference type="ARBA" id="ARBA00022777"/>
    </source>
</evidence>
<sequence length="695" mass="80583">MGDKKSEKQDFPIINREISWLSFNSRVLQEAEDKTNPLVERLRFLGIFSNNLDEFYRVRVASVRRMESLDKKTLKEYHVDPTSLLKEISTTVAEQQKKFESIYNGLKEEFKEEGIIFLNEQELDDKQREEVSDYFAEEVRANIIPLMLDKKRELPNLKDKEIYLAIKLSNKKDSKVLYSLIKVPTSAVSRFYVFEQTGPNGETYVILLDDIIRANLSDIYSIFSFDNLEAYTIKFTRDAELDIDDDIASSLLEQISRSLENRKVAEPVRFVHDKEIPDDLLYFLTKKLGIVTSYNIKPGGRYHNFKDFMGFPALGGSKMTYTPLPPLKHPFVDTSKRLVPQIRERDIMLNYPYQSFDVIIDLLREAAIDPKVTKICINLYRVASTSKIINALVSAVRNGKKVQVIVELRARFDEQNNIYWSNVLQEAGAEIIFGVKGLKVHSKLILIERKRKSDYEYIAHVGTGNFHEGTARIYGDTALLTTDTRIALEVKKVFEFFENNYKVKRYSHLIISPNGSRRKFNQLINNEIRNAKRGERAEIILKLNNLVDEELIKKLYEASQAGVKIVLIIRGICSLVPGVKGWSENIEAISIVDRFLEHSRILYFYAGGDEKIFISSADWMVRNLDLRVEVTAPIYDEDLKKKLKKMLAIQIKSNVKTRLLDRELSNTYREVKGEPIRAQLETYEYFRTKYAKKNK</sequence>
<feature type="binding site" evidence="7">
    <location>
        <position position="411"/>
    </location>
    <ligand>
        <name>Mg(2+)</name>
        <dbReference type="ChEBI" id="CHEBI:18420"/>
    </ligand>
</feature>
<feature type="binding site" evidence="7">
    <location>
        <position position="51"/>
    </location>
    <ligand>
        <name>ATP</name>
        <dbReference type="ChEBI" id="CHEBI:30616"/>
    </ligand>
</feature>
<dbReference type="NCBIfam" id="TIGR03705">
    <property type="entry name" value="poly_P_kin"/>
    <property type="match status" value="1"/>
</dbReference>
<protein>
    <recommendedName>
        <fullName evidence="7 8">Polyphosphate kinase</fullName>
        <ecNumber evidence="7 8">2.7.4.1</ecNumber>
    </recommendedName>
    <alternativeName>
        <fullName evidence="7">ATP-polyphosphate phosphotransferase</fullName>
    </alternativeName>
    <alternativeName>
        <fullName evidence="7">Polyphosphoric acid kinase</fullName>
    </alternativeName>
</protein>
<comment type="function">
    <text evidence="7 8">Catalyzes the reversible transfer of the terminal phosphate of ATP to form a long-chain polyphosphate (polyP).</text>
</comment>
<dbReference type="EMBL" id="OU015584">
    <property type="protein sequence ID" value="CAG5078570.1"/>
    <property type="molecule type" value="Genomic_DNA"/>
</dbReference>
<dbReference type="CDD" id="cd09167">
    <property type="entry name" value="PLDc_EcPPK1_C2_like"/>
    <property type="match status" value="1"/>
</dbReference>
<feature type="binding site" evidence="7">
    <location>
        <position position="598"/>
    </location>
    <ligand>
        <name>ATP</name>
        <dbReference type="ChEBI" id="CHEBI:30616"/>
    </ligand>
</feature>
<dbReference type="PIRSF" id="PIRSF015589">
    <property type="entry name" value="PP_kinase"/>
    <property type="match status" value="1"/>
</dbReference>
<feature type="binding site" evidence="7">
    <location>
        <position position="570"/>
    </location>
    <ligand>
        <name>ATP</name>
        <dbReference type="ChEBI" id="CHEBI:30616"/>
    </ligand>
</feature>
<dbReference type="InterPro" id="IPR041108">
    <property type="entry name" value="PP_kinase_C_1"/>
</dbReference>
<comment type="PTM">
    <text evidence="7 8">An intermediate of this reaction is the autophosphorylated ppk in which a phosphate is covalently linked to a histidine residue through a N-P bond.</text>
</comment>
<comment type="similarity">
    <text evidence="7 8">Belongs to the polyphosphate kinase 1 (PPK1) family.</text>
</comment>
<evidence type="ECO:0000256" key="6">
    <source>
        <dbReference type="ARBA" id="ARBA00022842"/>
    </source>
</evidence>
<dbReference type="Proteomes" id="UP000683507">
    <property type="component" value="Chromosome"/>
</dbReference>
<dbReference type="PROSITE" id="PS50035">
    <property type="entry name" value="PLD"/>
    <property type="match status" value="1"/>
</dbReference>
<keyword evidence="5 7" id="KW-0067">ATP-binding</keyword>
<dbReference type="Pfam" id="PF02503">
    <property type="entry name" value="PP_kinase"/>
    <property type="match status" value="1"/>
</dbReference>
<evidence type="ECO:0000256" key="2">
    <source>
        <dbReference type="ARBA" id="ARBA00022679"/>
    </source>
</evidence>
<dbReference type="GO" id="GO:0046872">
    <property type="term" value="F:metal ion binding"/>
    <property type="evidence" value="ECO:0007669"/>
    <property type="project" value="UniProtKB-KW"/>
</dbReference>
<dbReference type="PANTHER" id="PTHR30218:SF0">
    <property type="entry name" value="POLYPHOSPHATE KINASE"/>
    <property type="match status" value="1"/>
</dbReference>
<keyword evidence="3 7" id="KW-0547">Nucleotide-binding</keyword>
<dbReference type="HAMAP" id="MF_00347">
    <property type="entry name" value="Polyphosphate_kinase"/>
    <property type="match status" value="1"/>
</dbReference>
<dbReference type="InterPro" id="IPR025198">
    <property type="entry name" value="PPK_N_dom"/>
</dbReference>
<feature type="domain" description="PLD phosphodiesterase" evidence="9">
    <location>
        <begin position="436"/>
        <end position="470"/>
    </location>
</feature>
<dbReference type="NCBIfam" id="NF003917">
    <property type="entry name" value="PRK05443.1-1"/>
    <property type="match status" value="1"/>
</dbReference>
<evidence type="ECO:0000256" key="8">
    <source>
        <dbReference type="RuleBase" id="RU003800"/>
    </source>
</evidence>
<feature type="binding site" evidence="7">
    <location>
        <position position="381"/>
    </location>
    <ligand>
        <name>Mg(2+)</name>
        <dbReference type="ChEBI" id="CHEBI:18420"/>
    </ligand>
</feature>
<dbReference type="Pfam" id="PF13089">
    <property type="entry name" value="PP_kinase_N"/>
    <property type="match status" value="1"/>
</dbReference>
<dbReference type="Pfam" id="PF17941">
    <property type="entry name" value="PP_kinase_C_1"/>
    <property type="match status" value="1"/>
</dbReference>
<dbReference type="InterPro" id="IPR024953">
    <property type="entry name" value="PP_kinase_middle"/>
</dbReference>
<evidence type="ECO:0000313" key="11">
    <source>
        <dbReference type="Proteomes" id="UP000683507"/>
    </source>
</evidence>
<dbReference type="KEGG" id="ptan:CRYO30217_00710"/>